<dbReference type="PANTHER" id="PTHR43798:SF33">
    <property type="entry name" value="HYDROLASE, PUTATIVE (AFU_ORTHOLOGUE AFUA_2G14860)-RELATED"/>
    <property type="match status" value="1"/>
</dbReference>
<dbReference type="PANTHER" id="PTHR43798">
    <property type="entry name" value="MONOACYLGLYCEROL LIPASE"/>
    <property type="match status" value="1"/>
</dbReference>
<keyword evidence="1" id="KW-0732">Signal</keyword>
<dbReference type="InterPro" id="IPR029058">
    <property type="entry name" value="AB_hydrolase_fold"/>
</dbReference>
<proteinExistence type="predicted"/>
<feature type="signal peptide" evidence="1">
    <location>
        <begin position="1"/>
        <end position="26"/>
    </location>
</feature>
<dbReference type="AlphaFoldDB" id="A0A0A8K3C5"/>
<dbReference type="Proteomes" id="UP000031643">
    <property type="component" value="Chromosome"/>
</dbReference>
<dbReference type="InterPro" id="IPR050266">
    <property type="entry name" value="AB_hydrolase_sf"/>
</dbReference>
<reference evidence="3 4" key="1">
    <citation type="submission" date="2014-09" db="EMBL/GenBank/DDBJ databases">
        <title>Genome sequencing of Methyloceanibacter caenitepidi Gela4.</title>
        <authorList>
            <person name="Takeuchi M."/>
            <person name="Susumu S."/>
            <person name="Kamagata Y."/>
            <person name="Oshima K."/>
            <person name="Hattori M."/>
            <person name="Iwasaki W."/>
        </authorList>
    </citation>
    <scope>NUCLEOTIDE SEQUENCE [LARGE SCALE GENOMIC DNA]</scope>
    <source>
        <strain evidence="3 4">Gela4</strain>
    </source>
</reference>
<feature type="domain" description="AB hydrolase-1" evidence="2">
    <location>
        <begin position="76"/>
        <end position="179"/>
    </location>
</feature>
<dbReference type="GO" id="GO:0047372">
    <property type="term" value="F:monoacylglycerol lipase activity"/>
    <property type="evidence" value="ECO:0007669"/>
    <property type="project" value="TreeGrafter"/>
</dbReference>
<name>A0A0A8K3C5_9HYPH</name>
<feature type="chain" id="PRO_5002054456" evidence="1">
    <location>
        <begin position="27"/>
        <end position="343"/>
    </location>
</feature>
<dbReference type="InterPro" id="IPR000639">
    <property type="entry name" value="Epox_hydrolase-like"/>
</dbReference>
<gene>
    <name evidence="3" type="ORF">GL4_1929</name>
</gene>
<dbReference type="SUPFAM" id="SSF53474">
    <property type="entry name" value="alpha/beta-Hydrolases"/>
    <property type="match status" value="1"/>
</dbReference>
<dbReference type="PRINTS" id="PR00412">
    <property type="entry name" value="EPOXHYDRLASE"/>
</dbReference>
<dbReference type="PRINTS" id="PR00111">
    <property type="entry name" value="ABHYDROLASE"/>
</dbReference>
<dbReference type="Pfam" id="PF00561">
    <property type="entry name" value="Abhydrolase_1"/>
    <property type="match status" value="1"/>
</dbReference>
<evidence type="ECO:0000313" key="3">
    <source>
        <dbReference type="EMBL" id="BAQ17380.1"/>
    </source>
</evidence>
<dbReference type="KEGG" id="mcg:GL4_1929"/>
<evidence type="ECO:0000259" key="2">
    <source>
        <dbReference type="Pfam" id="PF00561"/>
    </source>
</evidence>
<organism evidence="3 4">
    <name type="scientific">Methyloceanibacter caenitepidi</name>
    <dbReference type="NCBI Taxonomy" id="1384459"/>
    <lineage>
        <taxon>Bacteria</taxon>
        <taxon>Pseudomonadati</taxon>
        <taxon>Pseudomonadota</taxon>
        <taxon>Alphaproteobacteria</taxon>
        <taxon>Hyphomicrobiales</taxon>
        <taxon>Hyphomicrobiaceae</taxon>
        <taxon>Methyloceanibacter</taxon>
    </lineage>
</organism>
<accession>A0A0A8K3C5</accession>
<sequence>MARSHFNSLAFAAFVPLWLAFVPAQADEAPVAEEPVFDARLSGYAYPFEVHILALKSQRQDLEMAYMYLPGKEDAPTVVLLHGKNFNGAYWRQTAEFLASRGYGVLMPDQIGFGKSSKPVAYQYSFNQLAANTAVLMDALGIKKAVIVGHSMGGMLAARFALAYPERTRRLVLVNPIGLEDYLDYTTYPDISAAFEREKALTGADIVAYQRKNYYDGAWSDAYDALTIPLRGWINGPDSEQLAYVSALTYDMILTQPVIDDLERLAVPTTLIIGTRDRTGPNRANKRARVSRELGRYDRLGKDAASRIPDAQLIELDGLGHLPHIEDFGRFKDALLQALDAGQ</sequence>
<evidence type="ECO:0000313" key="4">
    <source>
        <dbReference type="Proteomes" id="UP000031643"/>
    </source>
</evidence>
<dbReference type="HOGENOM" id="CLU_020336_2_0_5"/>
<keyword evidence="3" id="KW-0378">Hydrolase</keyword>
<keyword evidence="4" id="KW-1185">Reference proteome</keyword>
<dbReference type="RefSeq" id="WP_197539034.1">
    <property type="nucleotide sequence ID" value="NZ_AP014648.1"/>
</dbReference>
<dbReference type="InterPro" id="IPR000073">
    <property type="entry name" value="AB_hydrolase_1"/>
</dbReference>
<dbReference type="GO" id="GO:0046464">
    <property type="term" value="P:acylglycerol catabolic process"/>
    <property type="evidence" value="ECO:0007669"/>
    <property type="project" value="TreeGrafter"/>
</dbReference>
<dbReference type="Gene3D" id="3.40.50.1820">
    <property type="entry name" value="alpha/beta hydrolase"/>
    <property type="match status" value="1"/>
</dbReference>
<dbReference type="STRING" id="1384459.GL4_1929"/>
<dbReference type="EMBL" id="AP014648">
    <property type="protein sequence ID" value="BAQ17380.1"/>
    <property type="molecule type" value="Genomic_DNA"/>
</dbReference>
<dbReference type="GO" id="GO:0016020">
    <property type="term" value="C:membrane"/>
    <property type="evidence" value="ECO:0007669"/>
    <property type="project" value="TreeGrafter"/>
</dbReference>
<evidence type="ECO:0000256" key="1">
    <source>
        <dbReference type="SAM" id="SignalP"/>
    </source>
</evidence>
<protein>
    <submittedName>
        <fullName evidence="3">2-hydroxy-6-oxo-6-phenylhexa-2,4-dienoate hydrolase</fullName>
    </submittedName>
</protein>